<evidence type="ECO:0000313" key="3">
    <source>
        <dbReference type="Proteomes" id="UP001470230"/>
    </source>
</evidence>
<dbReference type="Gene3D" id="2.60.120.260">
    <property type="entry name" value="Galactose-binding domain-like"/>
    <property type="match status" value="1"/>
</dbReference>
<dbReference type="Gene3D" id="3.30.710.10">
    <property type="entry name" value="Potassium Channel Kv1.1, Chain A"/>
    <property type="match status" value="1"/>
</dbReference>
<evidence type="ECO:0008006" key="4">
    <source>
        <dbReference type="Google" id="ProtNLM"/>
    </source>
</evidence>
<evidence type="ECO:0000313" key="2">
    <source>
        <dbReference type="EMBL" id="KAK8883599.1"/>
    </source>
</evidence>
<accession>A0ABR2JXU5</accession>
<sequence>MIDVKVKIPKTKAKADLKIIYKGKNTLHELITSKDDIIKSLRYYENKRNEINLLNIIYIEEDIEFDIFQKFISSIETQEIDLNENNYESLYYLSNKYEYLELQNEIKTFMNTRPDLKKIIDDYSNSFKNEKTANFYSIDIMKEEIIAKNLDASISSGILHKLPLEILVRILNSPKREIKNHHSLFQFITSLIKSRMDSIASEEEKENLSVLPSCLDYELMTADEIEELLKIEGSIQMMSPRNSMKKMKEMISREKEMNDKITALEEKLGGLEELLLGVKDEIRSQKEAESEIVKSQDEVYLKKFDEFSGKLKELEAKIEQEIASRNSQQKLIDDQINEAKVKEEELRKKLDEMKNEKENDKNNIDCSNGVFKHFFDQNHSNPVDTALITISGNSFDSSYQKILKNIVDSSWKGFWASENVPNSYFKIDFTKHLIRIDRYRLRVGAGYDDYSFKSWVLTGTTSDNTEVVLDEVNNSPEITSSHQEITKSTQTQPFVRAIKLTMKGKCADGGDLMEFRNIELFGILKE</sequence>
<evidence type="ECO:0000256" key="1">
    <source>
        <dbReference type="SAM" id="Coils"/>
    </source>
</evidence>
<reference evidence="2 3" key="1">
    <citation type="submission" date="2024-04" db="EMBL/GenBank/DDBJ databases">
        <title>Tritrichomonas musculus Genome.</title>
        <authorList>
            <person name="Alves-Ferreira E."/>
            <person name="Grigg M."/>
            <person name="Lorenzi H."/>
            <person name="Galac M."/>
        </authorList>
    </citation>
    <scope>NUCLEOTIDE SEQUENCE [LARGE SCALE GENOMIC DNA]</scope>
    <source>
        <strain evidence="2 3">EAF2021</strain>
    </source>
</reference>
<dbReference type="InterPro" id="IPR008979">
    <property type="entry name" value="Galactose-bd-like_sf"/>
</dbReference>
<keyword evidence="1" id="KW-0175">Coiled coil</keyword>
<name>A0ABR2JXU5_9EUKA</name>
<feature type="coiled-coil region" evidence="1">
    <location>
        <begin position="247"/>
        <end position="363"/>
    </location>
</feature>
<gene>
    <name evidence="2" type="ORF">M9Y10_042693</name>
</gene>
<dbReference type="InterPro" id="IPR011333">
    <property type="entry name" value="SKP1/BTB/POZ_sf"/>
</dbReference>
<proteinExistence type="predicted"/>
<comment type="caution">
    <text evidence="2">The sequence shown here is derived from an EMBL/GenBank/DDBJ whole genome shotgun (WGS) entry which is preliminary data.</text>
</comment>
<dbReference type="Proteomes" id="UP001470230">
    <property type="component" value="Unassembled WGS sequence"/>
</dbReference>
<dbReference type="SUPFAM" id="SSF49785">
    <property type="entry name" value="Galactose-binding domain-like"/>
    <property type="match status" value="1"/>
</dbReference>
<dbReference type="EMBL" id="JAPFFF010000008">
    <property type="protein sequence ID" value="KAK8883599.1"/>
    <property type="molecule type" value="Genomic_DNA"/>
</dbReference>
<keyword evidence="3" id="KW-1185">Reference proteome</keyword>
<protein>
    <recommendedName>
        <fullName evidence="4">F5/8 type C domain-containing protein</fullName>
    </recommendedName>
</protein>
<organism evidence="2 3">
    <name type="scientific">Tritrichomonas musculus</name>
    <dbReference type="NCBI Taxonomy" id="1915356"/>
    <lineage>
        <taxon>Eukaryota</taxon>
        <taxon>Metamonada</taxon>
        <taxon>Parabasalia</taxon>
        <taxon>Tritrichomonadida</taxon>
        <taxon>Tritrichomonadidae</taxon>
        <taxon>Tritrichomonas</taxon>
    </lineage>
</organism>